<evidence type="ECO:0000313" key="3">
    <source>
        <dbReference type="EMBL" id="OPG17322.1"/>
    </source>
</evidence>
<dbReference type="InterPro" id="IPR001279">
    <property type="entry name" value="Metallo-B-lactamas"/>
</dbReference>
<proteinExistence type="predicted"/>
<dbReference type="Pfam" id="PF12706">
    <property type="entry name" value="Lactamase_B_2"/>
    <property type="match status" value="1"/>
</dbReference>
<dbReference type="InterPro" id="IPR036866">
    <property type="entry name" value="RibonucZ/Hydroxyglut_hydro"/>
</dbReference>
<dbReference type="EMBL" id="LSUQ01000016">
    <property type="protein sequence ID" value="OAG94106.1"/>
    <property type="molecule type" value="Genomic_DNA"/>
</dbReference>
<dbReference type="PANTHER" id="PTHR15032">
    <property type="entry name" value="N-ACYL-PHOSPHATIDYLETHANOLAMINE-HYDROLYZING PHOSPHOLIPASE D"/>
    <property type="match status" value="1"/>
</dbReference>
<dbReference type="OrthoDB" id="9805728at2"/>
<dbReference type="GO" id="GO:0070290">
    <property type="term" value="F:N-acylphosphatidylethanolamine-specific phospholipase D activity"/>
    <property type="evidence" value="ECO:0007669"/>
    <property type="project" value="InterPro"/>
</dbReference>
<dbReference type="Proteomes" id="UP000077421">
    <property type="component" value="Unassembled WGS sequence"/>
</dbReference>
<dbReference type="PIRSF" id="PIRSF038896">
    <property type="entry name" value="NAPE-PLD"/>
    <property type="match status" value="1"/>
</dbReference>
<protein>
    <recommendedName>
        <fullName evidence="1">Metallo-beta-lactamase domain-containing protein</fullName>
    </recommendedName>
</protein>
<dbReference type="InterPro" id="IPR024884">
    <property type="entry name" value="NAPE-PLD"/>
</dbReference>
<accession>A0A1V4EWU7</accession>
<dbReference type="AlphaFoldDB" id="A0A1V4EWU7"/>
<feature type="domain" description="Metallo-beta-lactamase" evidence="1">
    <location>
        <begin position="35"/>
        <end position="223"/>
    </location>
</feature>
<name>A0A1V4EWU7_9BACL</name>
<dbReference type="RefSeq" id="WP_067563836.1">
    <property type="nucleotide sequence ID" value="NZ_LSUQ01000016.1"/>
</dbReference>
<organism evidence="3 5">
    <name type="scientific">Ferroacidibacillus organovorans</name>
    <dbReference type="NCBI Taxonomy" id="1765683"/>
    <lineage>
        <taxon>Bacteria</taxon>
        <taxon>Bacillati</taxon>
        <taxon>Bacillota</taxon>
        <taxon>Bacilli</taxon>
        <taxon>Bacillales</taxon>
        <taxon>Alicyclobacillaceae</taxon>
        <taxon>Ferroacidibacillus</taxon>
    </lineage>
</organism>
<evidence type="ECO:0000259" key="1">
    <source>
        <dbReference type="Pfam" id="PF12706"/>
    </source>
</evidence>
<dbReference type="Gene3D" id="3.60.15.10">
    <property type="entry name" value="Ribonuclease Z/Hydroxyacylglutathione hydrolase-like"/>
    <property type="match status" value="1"/>
</dbReference>
<evidence type="ECO:0000313" key="5">
    <source>
        <dbReference type="Proteomes" id="UP000190229"/>
    </source>
</evidence>
<evidence type="ECO:0000313" key="4">
    <source>
        <dbReference type="Proteomes" id="UP000077421"/>
    </source>
</evidence>
<dbReference type="Proteomes" id="UP000190229">
    <property type="component" value="Unassembled WGS sequence"/>
</dbReference>
<gene>
    <name evidence="2" type="ORF">AYW79_07180</name>
    <name evidence="3" type="ORF">B2M26_03090</name>
</gene>
<dbReference type="GO" id="GO:0005737">
    <property type="term" value="C:cytoplasm"/>
    <property type="evidence" value="ECO:0007669"/>
    <property type="project" value="TreeGrafter"/>
</dbReference>
<reference evidence="3 5" key="2">
    <citation type="submission" date="2017-02" db="EMBL/GenBank/DDBJ databases">
        <title>Draft genome of Acidibacillus ferrooxidans Huett2.</title>
        <authorList>
            <person name="Schopf S."/>
        </authorList>
    </citation>
    <scope>NUCLEOTIDE SEQUENCE [LARGE SCALE GENOMIC DNA]</scope>
    <source>
        <strain evidence="3 5">Huett2</strain>
    </source>
</reference>
<sequence length="284" mass="32539">MRGSLCLPFSERVITLIRYKFIGHSTVLVEVDGKRFITDPIVSNRALVVRRKRAAGYTDEDLSSIDVVLLSHAHWDHLDRPTLKKIARKSKAIVICPRGHLSLLHDLGFVHIHELGRDETITLDGFTYSLTPVNHRGKRWLERYRSSAGIFVNSASHRFWFAGDTGYRSDFLKGMQGTSPDVALIPIGAYEPREWFHMMHMDPDDALKTFVDVKATFMLPIHWGAFKLTREEIHEPPLVLRELAKQAGLEERILWLEPGDQHVFKQPIPRLGDDDRSLDELTNS</sequence>
<evidence type="ECO:0000313" key="2">
    <source>
        <dbReference type="EMBL" id="OAG94106.1"/>
    </source>
</evidence>
<dbReference type="SUPFAM" id="SSF56281">
    <property type="entry name" value="Metallo-hydrolase/oxidoreductase"/>
    <property type="match status" value="1"/>
</dbReference>
<dbReference type="EMBL" id="MWPS01000005">
    <property type="protein sequence ID" value="OPG17322.1"/>
    <property type="molecule type" value="Genomic_DNA"/>
</dbReference>
<reference evidence="2 4" key="1">
    <citation type="submission" date="2016-02" db="EMBL/GenBank/DDBJ databases">
        <title>Draft genome sequence of Acidibacillus ferrooxidans SLC66.</title>
        <authorList>
            <person name="Oliveira G."/>
            <person name="Nancucheo I."/>
            <person name="Dall'Agnol H."/>
            <person name="Johnson B."/>
            <person name="Oliveira R."/>
            <person name="Nunes G.L."/>
            <person name="Tzotzos G."/>
            <person name="Orellana S.C."/>
            <person name="Salim A.C."/>
            <person name="Araujo F.M."/>
        </authorList>
    </citation>
    <scope>NUCLEOTIDE SEQUENCE [LARGE SCALE GENOMIC DNA]</scope>
    <source>
        <strain evidence="2 4">SLC66</strain>
    </source>
</reference>
<comment type="caution">
    <text evidence="3">The sequence shown here is derived from an EMBL/GenBank/DDBJ whole genome shotgun (WGS) entry which is preliminary data.</text>
</comment>
<dbReference type="PANTHER" id="PTHR15032:SF4">
    <property type="entry name" value="N-ACYL-PHOSPHATIDYLETHANOLAMINE-HYDROLYZING PHOSPHOLIPASE D"/>
    <property type="match status" value="1"/>
</dbReference>
<dbReference type="GO" id="GO:0008270">
    <property type="term" value="F:zinc ion binding"/>
    <property type="evidence" value="ECO:0007669"/>
    <property type="project" value="InterPro"/>
</dbReference>
<keyword evidence="5" id="KW-1185">Reference proteome</keyword>